<evidence type="ECO:0000313" key="12">
    <source>
        <dbReference type="EMBL" id="SNS27134.1"/>
    </source>
</evidence>
<reference evidence="12 13" key="1">
    <citation type="submission" date="2017-06" db="EMBL/GenBank/DDBJ databases">
        <authorList>
            <person name="Kim H.J."/>
            <person name="Triplett B.A."/>
        </authorList>
    </citation>
    <scope>NUCLEOTIDE SEQUENCE [LARGE SCALE GENOMIC DNA]</scope>
    <source>
        <strain evidence="12 13">DSM 13116</strain>
    </source>
</reference>
<evidence type="ECO:0000256" key="1">
    <source>
        <dbReference type="ARBA" id="ARBA00004249"/>
    </source>
</evidence>
<gene>
    <name evidence="12" type="ORF">SAMN04488503_0105</name>
</gene>
<keyword evidence="12" id="KW-0132">Cell division</keyword>
<sequence length="153" mass="16486">MGASVGKDGGKRGYLAEINVTPFVDVMLVLLIIFMVTAPMLTQGVDVDLPKTRSVRTLPAGSDHLVLTVKKDGGLYLDEYNVPFEDLQNHLLNLVVNQKKQLYLRADQEVPYGIVVKVMGEIKSVGIEKLGIVAESSEEKAPAAGAAQQPGKP</sequence>
<evidence type="ECO:0000256" key="7">
    <source>
        <dbReference type="ARBA" id="ARBA00022927"/>
    </source>
</evidence>
<keyword evidence="13" id="KW-1185">Reference proteome</keyword>
<dbReference type="Proteomes" id="UP000198324">
    <property type="component" value="Unassembled WGS sequence"/>
</dbReference>
<keyword evidence="4" id="KW-1003">Cell membrane</keyword>
<evidence type="ECO:0000313" key="13">
    <source>
        <dbReference type="Proteomes" id="UP000198324"/>
    </source>
</evidence>
<evidence type="ECO:0000256" key="5">
    <source>
        <dbReference type="ARBA" id="ARBA00022519"/>
    </source>
</evidence>
<proteinExistence type="inferred from homology"/>
<evidence type="ECO:0000256" key="8">
    <source>
        <dbReference type="ARBA" id="ARBA00022989"/>
    </source>
</evidence>
<evidence type="ECO:0000256" key="4">
    <source>
        <dbReference type="ARBA" id="ARBA00022475"/>
    </source>
</evidence>
<evidence type="ECO:0000256" key="11">
    <source>
        <dbReference type="SAM" id="Phobius"/>
    </source>
</evidence>
<keyword evidence="5" id="KW-0997">Cell inner membrane</keyword>
<protein>
    <submittedName>
        <fullName evidence="12">Cell division and transport-associated protein TolR</fullName>
    </submittedName>
</protein>
<dbReference type="GO" id="GO:0015031">
    <property type="term" value="P:protein transport"/>
    <property type="evidence" value="ECO:0007669"/>
    <property type="project" value="UniProtKB-KW"/>
</dbReference>
<keyword evidence="7 10" id="KW-0653">Protein transport</keyword>
<keyword evidence="3 10" id="KW-0813">Transport</keyword>
<evidence type="ECO:0000256" key="2">
    <source>
        <dbReference type="ARBA" id="ARBA00005811"/>
    </source>
</evidence>
<dbReference type="Pfam" id="PF02472">
    <property type="entry name" value="ExbD"/>
    <property type="match status" value="1"/>
</dbReference>
<dbReference type="PANTHER" id="PTHR30558">
    <property type="entry name" value="EXBD MEMBRANE COMPONENT OF PMF-DRIVEN MACROMOLECULE IMPORT SYSTEM"/>
    <property type="match status" value="1"/>
</dbReference>
<dbReference type="NCBIfam" id="TIGR02801">
    <property type="entry name" value="tolR"/>
    <property type="match status" value="1"/>
</dbReference>
<dbReference type="EMBL" id="FZOC01000011">
    <property type="protein sequence ID" value="SNS27134.1"/>
    <property type="molecule type" value="Genomic_DNA"/>
</dbReference>
<evidence type="ECO:0000256" key="6">
    <source>
        <dbReference type="ARBA" id="ARBA00022692"/>
    </source>
</evidence>
<name>A0A239D5N3_9BACT</name>
<keyword evidence="8 11" id="KW-1133">Transmembrane helix</keyword>
<dbReference type="InterPro" id="IPR014168">
    <property type="entry name" value="Tol-Pal_TolR"/>
</dbReference>
<organism evidence="12 13">
    <name type="scientific">Humidesulfovibrio mexicanus</name>
    <dbReference type="NCBI Taxonomy" id="147047"/>
    <lineage>
        <taxon>Bacteria</taxon>
        <taxon>Pseudomonadati</taxon>
        <taxon>Thermodesulfobacteriota</taxon>
        <taxon>Desulfovibrionia</taxon>
        <taxon>Desulfovibrionales</taxon>
        <taxon>Desulfovibrionaceae</taxon>
        <taxon>Humidesulfovibrio</taxon>
    </lineage>
</organism>
<dbReference type="OrthoDB" id="9798629at2"/>
<keyword evidence="9 11" id="KW-0472">Membrane</keyword>
<evidence type="ECO:0000256" key="3">
    <source>
        <dbReference type="ARBA" id="ARBA00022448"/>
    </source>
</evidence>
<accession>A0A239D5N3</accession>
<dbReference type="PANTHER" id="PTHR30558:SF12">
    <property type="entry name" value="BIOPOLYMER TRANSPORT PROTEIN EXBD"/>
    <property type="match status" value="1"/>
</dbReference>
<evidence type="ECO:0000256" key="9">
    <source>
        <dbReference type="ARBA" id="ARBA00023136"/>
    </source>
</evidence>
<dbReference type="Gene3D" id="3.30.420.270">
    <property type="match status" value="1"/>
</dbReference>
<comment type="similarity">
    <text evidence="2 10">Belongs to the ExbD/TolR family.</text>
</comment>
<dbReference type="AlphaFoldDB" id="A0A239D5N3"/>
<comment type="subcellular location">
    <subcellularLocation>
        <location evidence="1">Cell inner membrane</location>
        <topology evidence="1">Single-pass type II membrane protein</topology>
    </subcellularLocation>
    <subcellularLocation>
        <location evidence="10">Cell membrane</location>
        <topology evidence="10">Single-pass type II membrane protein</topology>
    </subcellularLocation>
</comment>
<dbReference type="InterPro" id="IPR003400">
    <property type="entry name" value="ExbD"/>
</dbReference>
<dbReference type="GO" id="GO:0022857">
    <property type="term" value="F:transmembrane transporter activity"/>
    <property type="evidence" value="ECO:0007669"/>
    <property type="project" value="InterPro"/>
</dbReference>
<keyword evidence="6 10" id="KW-0812">Transmembrane</keyword>
<feature type="transmembrane region" description="Helical" evidence="11">
    <location>
        <begin position="20"/>
        <end position="41"/>
    </location>
</feature>
<dbReference type="GO" id="GO:0005886">
    <property type="term" value="C:plasma membrane"/>
    <property type="evidence" value="ECO:0007669"/>
    <property type="project" value="UniProtKB-SubCell"/>
</dbReference>
<keyword evidence="12" id="KW-0131">Cell cycle</keyword>
<dbReference type="GO" id="GO:0051301">
    <property type="term" value="P:cell division"/>
    <property type="evidence" value="ECO:0007669"/>
    <property type="project" value="UniProtKB-KW"/>
</dbReference>
<dbReference type="RefSeq" id="WP_089275601.1">
    <property type="nucleotide sequence ID" value="NZ_FZOC01000011.1"/>
</dbReference>
<evidence type="ECO:0000256" key="10">
    <source>
        <dbReference type="RuleBase" id="RU003879"/>
    </source>
</evidence>